<evidence type="ECO:0000313" key="2">
    <source>
        <dbReference type="EMBL" id="TLH68629.1"/>
    </source>
</evidence>
<evidence type="ECO:0000313" key="3">
    <source>
        <dbReference type="Proteomes" id="UP000309984"/>
    </source>
</evidence>
<accession>A0AA94UDY5</accession>
<evidence type="ECO:0000259" key="1">
    <source>
        <dbReference type="PROSITE" id="PS50043"/>
    </source>
</evidence>
<dbReference type="PROSITE" id="PS50043">
    <property type="entry name" value="HTH_LUXR_2"/>
    <property type="match status" value="1"/>
</dbReference>
<name>A0AA94UDY5_9MYCO</name>
<dbReference type="GO" id="GO:0003677">
    <property type="term" value="F:DNA binding"/>
    <property type="evidence" value="ECO:0007669"/>
    <property type="project" value="InterPro"/>
</dbReference>
<protein>
    <submittedName>
        <fullName evidence="2">Helix-turn-helix transcriptional regulator</fullName>
    </submittedName>
</protein>
<keyword evidence="3" id="KW-1185">Reference proteome</keyword>
<dbReference type="SUPFAM" id="SSF46894">
    <property type="entry name" value="C-terminal effector domain of the bipartite response regulators"/>
    <property type="match status" value="1"/>
</dbReference>
<organism evidence="2 3">
    <name type="scientific">Mycolicibacterium phocaicum</name>
    <dbReference type="NCBI Taxonomy" id="319706"/>
    <lineage>
        <taxon>Bacteria</taxon>
        <taxon>Bacillati</taxon>
        <taxon>Actinomycetota</taxon>
        <taxon>Actinomycetes</taxon>
        <taxon>Mycobacteriales</taxon>
        <taxon>Mycobacteriaceae</taxon>
        <taxon>Mycolicibacterium</taxon>
    </lineage>
</organism>
<sequence length="886" mass="94083">MSLLWPGGDRSVLHEWPLHGRAEELRVISGATRRGADRARGIVLAGEAGVGKTRLAREAVAVCRPPGRSRWIAGTASARTIPLGAFADVVSDFGPDPLRRVREVIDGVIGTAPNGSVVVGVDDAHLLDDLSAFAVHQLVTRRLATVVLTVRSGEPAPDAITVIWKDDVLERIELQPLSLPEIGKLVEHILGGPVHSRCVQQLWQYTQGNVLYLRHLLDTEVSAGRLTRHSGVWLWAGQPRLTPTLAELLTTRIGQIPEAARDVLDALAVTEPLDTDILAAVTEPGAVAEAESLGLIRVDRSTAPASVRLSHPMLGEVRRTGSVRMRRLHGQIAAALTARPATDPRDLVRRAVLALGSDLAPDPAVLNAATSAAIQLTDMRLAESLGTRAVAAGGGLEASIALSMALIWQERGEEVEAIFAQLAAETSGPLRVQIALLRALNFAVILGHTARAEAELDAEVPAGDATVAATALALRASIDVARGRSAAAIEQARRVIDDPDSDAIARMLSTWALVSSLGELGRIDEVDEVVEAGYRLADTAPEVSHLRLPLAFLYAHMQRLAGTLDQADVTIARIRRDTVDVPIEGSWQVAESWHAFVAGLSAISRGALTDAHRLCQESLADFGARDSGSMRKMLARLWLASADAMAGRAVDARREFDATPWWQADPDACARDPDRILARAWVSAAEGAVSEAISIVRTAAERERRLGRVGWEVMLLQTATQFGDQTTADRLAELSLTVRGPRAAAAAAHAVALAAADGDGLVEASKRYEHFGDRLAAADAAAQAAAVYQQAGLRGSGLGAATTAARLAAECGGADTPALRAAATPPAITVRQREIVALAAKGLTNTAIAERLGMSRRSVEGHIFRACQRVGVNSRDQLVELVFGRR</sequence>
<dbReference type="AlphaFoldDB" id="A0AA94UDY5"/>
<dbReference type="PROSITE" id="PS00622">
    <property type="entry name" value="HTH_LUXR_1"/>
    <property type="match status" value="1"/>
</dbReference>
<dbReference type="GO" id="GO:0006355">
    <property type="term" value="P:regulation of DNA-templated transcription"/>
    <property type="evidence" value="ECO:0007669"/>
    <property type="project" value="InterPro"/>
</dbReference>
<dbReference type="CDD" id="cd06170">
    <property type="entry name" value="LuxR_C_like"/>
    <property type="match status" value="1"/>
</dbReference>
<dbReference type="Gene3D" id="1.10.10.10">
    <property type="entry name" value="Winged helix-like DNA-binding domain superfamily/Winged helix DNA-binding domain"/>
    <property type="match status" value="1"/>
</dbReference>
<gene>
    <name evidence="2" type="ORF">C1S79_11800</name>
</gene>
<dbReference type="Pfam" id="PF00196">
    <property type="entry name" value="GerE"/>
    <property type="match status" value="1"/>
</dbReference>
<dbReference type="InterPro" id="IPR027417">
    <property type="entry name" value="P-loop_NTPase"/>
</dbReference>
<dbReference type="SMART" id="SM00421">
    <property type="entry name" value="HTH_LUXR"/>
    <property type="match status" value="1"/>
</dbReference>
<dbReference type="EMBL" id="POTM01000030">
    <property type="protein sequence ID" value="TLH68629.1"/>
    <property type="molecule type" value="Genomic_DNA"/>
</dbReference>
<dbReference type="InterPro" id="IPR016032">
    <property type="entry name" value="Sig_transdc_resp-reg_C-effctor"/>
</dbReference>
<dbReference type="Proteomes" id="UP000309984">
    <property type="component" value="Unassembled WGS sequence"/>
</dbReference>
<dbReference type="InterPro" id="IPR036388">
    <property type="entry name" value="WH-like_DNA-bd_sf"/>
</dbReference>
<reference evidence="2 3" key="1">
    <citation type="submission" date="2018-01" db="EMBL/GenBank/DDBJ databases">
        <title>Comparative genomics of Mycobacterium mucogenicum and Mycobacterium neoaurum clade members emphasizing tRNA and non-coding RNA.</title>
        <authorList>
            <person name="Behra P.R.K."/>
            <person name="Pettersson B.M.F."/>
            <person name="Das S."/>
            <person name="Dasgupta S."/>
            <person name="Kirsebom L.A."/>
        </authorList>
    </citation>
    <scope>NUCLEOTIDE SEQUENCE [LARGE SCALE GENOMIC DNA]</scope>
    <source>
        <strain evidence="2 3">DSM 45104</strain>
    </source>
</reference>
<dbReference type="InterPro" id="IPR000792">
    <property type="entry name" value="Tscrpt_reg_LuxR_C"/>
</dbReference>
<proteinExistence type="predicted"/>
<feature type="domain" description="HTH luxR-type" evidence="1">
    <location>
        <begin position="821"/>
        <end position="886"/>
    </location>
</feature>
<comment type="caution">
    <text evidence="2">The sequence shown here is derived from an EMBL/GenBank/DDBJ whole genome shotgun (WGS) entry which is preliminary data.</text>
</comment>
<dbReference type="SUPFAM" id="SSF52540">
    <property type="entry name" value="P-loop containing nucleoside triphosphate hydrolases"/>
    <property type="match status" value="1"/>
</dbReference>